<dbReference type="InterPro" id="IPR043519">
    <property type="entry name" value="NT_sf"/>
</dbReference>
<accession>A0A0F8ZW05</accession>
<dbReference type="AlphaFoldDB" id="A0A0F8ZW05"/>
<name>A0A0F8ZW05_9ZZZZ</name>
<gene>
    <name evidence="1" type="ORF">LCGC14_2646810</name>
</gene>
<sequence length="203" mass="24064">MNTWYNKCMPRIKDIRPHLKYISNIIKKIDGVREVYVWGSVASNFRKSDFRVKDIDIIVKTSFNSGDLISIDNQIIDKICTDGYLLKEGYDPSSIKFSKEYLNLKKYNIDHWAISCDKKLLHWGPIITNKKESEDINEEAEKYAKGRTGYNRKNMNRLSEKVRKNWYNYYQKYLDKYFSDMPTGWYQSAEVHVMTLLKGAKKI</sequence>
<evidence type="ECO:0000313" key="1">
    <source>
        <dbReference type="EMBL" id="KKK98032.1"/>
    </source>
</evidence>
<protein>
    <submittedName>
        <fullName evidence="1">Uncharacterized protein</fullName>
    </submittedName>
</protein>
<comment type="caution">
    <text evidence="1">The sequence shown here is derived from an EMBL/GenBank/DDBJ whole genome shotgun (WGS) entry which is preliminary data.</text>
</comment>
<dbReference type="EMBL" id="LAZR01045789">
    <property type="protein sequence ID" value="KKK98032.1"/>
    <property type="molecule type" value="Genomic_DNA"/>
</dbReference>
<proteinExistence type="predicted"/>
<organism evidence="1">
    <name type="scientific">marine sediment metagenome</name>
    <dbReference type="NCBI Taxonomy" id="412755"/>
    <lineage>
        <taxon>unclassified sequences</taxon>
        <taxon>metagenomes</taxon>
        <taxon>ecological metagenomes</taxon>
    </lineage>
</organism>
<reference evidence="1" key="1">
    <citation type="journal article" date="2015" name="Nature">
        <title>Complex archaea that bridge the gap between prokaryotes and eukaryotes.</title>
        <authorList>
            <person name="Spang A."/>
            <person name="Saw J.H."/>
            <person name="Jorgensen S.L."/>
            <person name="Zaremba-Niedzwiedzka K."/>
            <person name="Martijn J."/>
            <person name="Lind A.E."/>
            <person name="van Eijk R."/>
            <person name="Schleper C."/>
            <person name="Guy L."/>
            <person name="Ettema T.J."/>
        </authorList>
    </citation>
    <scope>NUCLEOTIDE SEQUENCE</scope>
</reference>
<dbReference type="SUPFAM" id="SSF81301">
    <property type="entry name" value="Nucleotidyltransferase"/>
    <property type="match status" value="1"/>
</dbReference>